<proteinExistence type="predicted"/>
<evidence type="ECO:0008006" key="3">
    <source>
        <dbReference type="Google" id="ProtNLM"/>
    </source>
</evidence>
<dbReference type="AlphaFoldDB" id="A0A0H2R046"/>
<evidence type="ECO:0000313" key="1">
    <source>
        <dbReference type="EMBL" id="KLO05054.1"/>
    </source>
</evidence>
<accession>A0A0H2R046</accession>
<organism evidence="1 2">
    <name type="scientific">Schizopora paradoxa</name>
    <dbReference type="NCBI Taxonomy" id="27342"/>
    <lineage>
        <taxon>Eukaryota</taxon>
        <taxon>Fungi</taxon>
        <taxon>Dikarya</taxon>
        <taxon>Basidiomycota</taxon>
        <taxon>Agaricomycotina</taxon>
        <taxon>Agaricomycetes</taxon>
        <taxon>Hymenochaetales</taxon>
        <taxon>Schizoporaceae</taxon>
        <taxon>Schizopora</taxon>
    </lineage>
</organism>
<keyword evidence="2" id="KW-1185">Reference proteome</keyword>
<sequence>MHPDAFLVACLERSKSAGLHINITSTFSCSDSFLEIIKAESYRWDTILVGIQGMDYETRAGFLRFCDLCEGLLLPQLKVLVLQGPYRVRGQIFEEVIDDSSMQFYNHWIAPNLTQATFLRIVPSRLSFSPTILNMELPQYKSPHDATFLDLLQSLNSLQDLSVTFQSQYYFRFSSRAPITMENLTALKITAQANEESTLLAPQSLISSLQMPILTHLCIKLRCDRKYALQYYQREDAVLADLIPEPEHHPNLSSLQLDLILSSSGLWAGRTPDLQLSGVLSKVPLLRDLLVSTNFNIAPLLGNDGRWGIPPLRRIEFRDCVNFRSEDLHLWIRSLSHSNVWAGIEEITIRRCLVKNTKVLEKFSSERKVKILD</sequence>
<gene>
    <name evidence="1" type="ORF">SCHPADRAFT_947218</name>
</gene>
<evidence type="ECO:0000313" key="2">
    <source>
        <dbReference type="Proteomes" id="UP000053477"/>
    </source>
</evidence>
<reference evidence="1 2" key="1">
    <citation type="submission" date="2015-04" db="EMBL/GenBank/DDBJ databases">
        <title>Complete genome sequence of Schizopora paradoxa KUC8140, a cosmopolitan wood degrader in East Asia.</title>
        <authorList>
            <consortium name="DOE Joint Genome Institute"/>
            <person name="Min B."/>
            <person name="Park H."/>
            <person name="Jang Y."/>
            <person name="Kim J.-J."/>
            <person name="Kim K.H."/>
            <person name="Pangilinan J."/>
            <person name="Lipzen A."/>
            <person name="Riley R."/>
            <person name="Grigoriev I.V."/>
            <person name="Spatafora J.W."/>
            <person name="Choi I.-G."/>
        </authorList>
    </citation>
    <scope>NUCLEOTIDE SEQUENCE [LARGE SCALE GENOMIC DNA]</scope>
    <source>
        <strain evidence="1 2">KUC8140</strain>
    </source>
</reference>
<dbReference type="Proteomes" id="UP000053477">
    <property type="component" value="Unassembled WGS sequence"/>
</dbReference>
<protein>
    <recommendedName>
        <fullName evidence="3">F-box domain-containing protein</fullName>
    </recommendedName>
</protein>
<dbReference type="EMBL" id="KQ086373">
    <property type="protein sequence ID" value="KLO05054.1"/>
    <property type="molecule type" value="Genomic_DNA"/>
</dbReference>
<name>A0A0H2R046_9AGAM</name>
<dbReference type="InParanoid" id="A0A0H2R046"/>